<keyword evidence="2" id="KW-1185">Reference proteome</keyword>
<comment type="caution">
    <text evidence="1">The sequence shown here is derived from an EMBL/GenBank/DDBJ whole genome shotgun (WGS) entry which is preliminary data.</text>
</comment>
<name>A0A118K5M2_CYNCS</name>
<reference evidence="1 2" key="1">
    <citation type="journal article" date="2016" name="Sci. Rep.">
        <title>The genome sequence of the outbreeding globe artichoke constructed de novo incorporating a phase-aware low-pass sequencing strategy of F1 progeny.</title>
        <authorList>
            <person name="Scaglione D."/>
            <person name="Reyes-Chin-Wo S."/>
            <person name="Acquadro A."/>
            <person name="Froenicke L."/>
            <person name="Portis E."/>
            <person name="Beitel C."/>
            <person name="Tirone M."/>
            <person name="Mauro R."/>
            <person name="Lo Monaco A."/>
            <person name="Mauromicale G."/>
            <person name="Faccioli P."/>
            <person name="Cattivelli L."/>
            <person name="Rieseberg L."/>
            <person name="Michelmore R."/>
            <person name="Lanteri S."/>
        </authorList>
    </citation>
    <scope>NUCLEOTIDE SEQUENCE [LARGE SCALE GENOMIC DNA]</scope>
    <source>
        <strain evidence="1">2C</strain>
    </source>
</reference>
<protein>
    <submittedName>
        <fullName evidence="1">Armadillo-type fold</fullName>
    </submittedName>
</protein>
<organism evidence="1 2">
    <name type="scientific">Cynara cardunculus var. scolymus</name>
    <name type="common">Globe artichoke</name>
    <name type="synonym">Cynara scolymus</name>
    <dbReference type="NCBI Taxonomy" id="59895"/>
    <lineage>
        <taxon>Eukaryota</taxon>
        <taxon>Viridiplantae</taxon>
        <taxon>Streptophyta</taxon>
        <taxon>Embryophyta</taxon>
        <taxon>Tracheophyta</taxon>
        <taxon>Spermatophyta</taxon>
        <taxon>Magnoliopsida</taxon>
        <taxon>eudicotyledons</taxon>
        <taxon>Gunneridae</taxon>
        <taxon>Pentapetalae</taxon>
        <taxon>asterids</taxon>
        <taxon>campanulids</taxon>
        <taxon>Asterales</taxon>
        <taxon>Asteraceae</taxon>
        <taxon>Carduoideae</taxon>
        <taxon>Cardueae</taxon>
        <taxon>Carduinae</taxon>
        <taxon>Cynara</taxon>
    </lineage>
</organism>
<proteinExistence type="predicted"/>
<gene>
    <name evidence="1" type="ORF">Ccrd_012412</name>
</gene>
<evidence type="ECO:0000313" key="1">
    <source>
        <dbReference type="EMBL" id="KVI09285.1"/>
    </source>
</evidence>
<dbReference type="Proteomes" id="UP000243975">
    <property type="component" value="Unassembled WGS sequence"/>
</dbReference>
<dbReference type="EMBL" id="LEKV01001068">
    <property type="protein sequence ID" value="KVI09285.1"/>
    <property type="molecule type" value="Genomic_DNA"/>
</dbReference>
<evidence type="ECO:0000313" key="2">
    <source>
        <dbReference type="Proteomes" id="UP000243975"/>
    </source>
</evidence>
<accession>A0A118K5M2</accession>
<sequence>MGEARGVLLGFGGGVYFQALARSHLDFIFGVLDADFVMKPTCDGFQEHVKHSTPRAISFGLG</sequence>
<dbReference type="AlphaFoldDB" id="A0A118K5M2"/>
<dbReference type="Gramene" id="KVI09285">
    <property type="protein sequence ID" value="KVI09285"/>
    <property type="gene ID" value="Ccrd_012412"/>
</dbReference>